<dbReference type="Gene3D" id="3.90.70.10">
    <property type="entry name" value="Cysteine proteinases"/>
    <property type="match status" value="1"/>
</dbReference>
<dbReference type="Proteomes" id="UP000007305">
    <property type="component" value="Chromosome 1"/>
</dbReference>
<dbReference type="GO" id="GO:0005615">
    <property type="term" value="C:extracellular space"/>
    <property type="evidence" value="ECO:0000318"/>
    <property type="project" value="GO_Central"/>
</dbReference>
<keyword evidence="4" id="KW-0378">Hydrolase</keyword>
<comment type="similarity">
    <text evidence="1">Belongs to the peptidase C1 family.</text>
</comment>
<organism evidence="10 11">
    <name type="scientific">Zea mays</name>
    <name type="common">Maize</name>
    <dbReference type="NCBI Taxonomy" id="4577"/>
    <lineage>
        <taxon>Eukaryota</taxon>
        <taxon>Viridiplantae</taxon>
        <taxon>Streptophyta</taxon>
        <taxon>Embryophyta</taxon>
        <taxon>Tracheophyta</taxon>
        <taxon>Spermatophyta</taxon>
        <taxon>Magnoliopsida</taxon>
        <taxon>Liliopsida</taxon>
        <taxon>Poales</taxon>
        <taxon>Poaceae</taxon>
        <taxon>PACMAD clade</taxon>
        <taxon>Panicoideae</taxon>
        <taxon>Andropogonodae</taxon>
        <taxon>Andropogoneae</taxon>
        <taxon>Tripsacinae</taxon>
        <taxon>Zea</taxon>
    </lineage>
</organism>
<dbReference type="CDD" id="cd02248">
    <property type="entry name" value="Peptidase_C1A"/>
    <property type="match status" value="1"/>
</dbReference>
<keyword evidence="11" id="KW-1185">Reference proteome</keyword>
<keyword evidence="6" id="KW-1015">Disulfide bond</keyword>
<dbReference type="GO" id="GO:0005764">
    <property type="term" value="C:lysosome"/>
    <property type="evidence" value="ECO:0000318"/>
    <property type="project" value="GO_Central"/>
</dbReference>
<keyword evidence="12" id="KW-1267">Proteomics identification</keyword>
<dbReference type="FunCoup" id="A0A804LVH5">
    <property type="interactions" value="858"/>
</dbReference>
<dbReference type="InterPro" id="IPR013128">
    <property type="entry name" value="Peptidase_C1A"/>
</dbReference>
<dbReference type="PROSITE" id="PS00640">
    <property type="entry name" value="THIOL_PROTEASE_ASN"/>
    <property type="match status" value="1"/>
</dbReference>
<dbReference type="InterPro" id="IPR013201">
    <property type="entry name" value="Prot_inhib_I29"/>
</dbReference>
<feature type="signal peptide" evidence="7">
    <location>
        <begin position="1"/>
        <end position="31"/>
    </location>
</feature>
<evidence type="ECO:0000259" key="8">
    <source>
        <dbReference type="SMART" id="SM00645"/>
    </source>
</evidence>
<keyword evidence="2" id="KW-0645">Protease</keyword>
<feature type="domain" description="Peptidase C1A papain C-terminal" evidence="8">
    <location>
        <begin position="141"/>
        <end position="355"/>
    </location>
</feature>
<dbReference type="InParanoid" id="A0A804LVH5"/>
<feature type="chain" id="PRO_5032480394" description="Vignain" evidence="7">
    <location>
        <begin position="32"/>
        <end position="377"/>
    </location>
</feature>
<dbReference type="AlphaFoldDB" id="A0A804LVH5"/>
<dbReference type="GO" id="GO:0004197">
    <property type="term" value="F:cysteine-type endopeptidase activity"/>
    <property type="evidence" value="ECO:0000318"/>
    <property type="project" value="GO_Central"/>
</dbReference>
<dbReference type="FunFam" id="3.90.70.10:FF:000023">
    <property type="entry name" value="Senescence-specific cysteine protease SAG39"/>
    <property type="match status" value="1"/>
</dbReference>
<sequence length="377" mass="40835">MARALPLVLAASVLLAAAALLLAAAPAPAAAVDFGAEDLASEEALWALYERWRGRHALARDLGDKARRFNVFKANVRLIHEFNRRDEPYKLRLNRFGDMTADEFRRHYAGSRVAHHRMFRGDRQGSSASASSFMYADARDVPASVDWRQKGAVTDVKDQGQCGSCWAFSTIAAVEGINAIKTKNLTSLSEQQLVDCDTKANAGCNGGLMDYAFQYIAKHGGVAAEDAYPYRARQASCKKSPAPVVTIDGYEDVPANDESALKKAVAHQPVSVAIEASGSHFQFYSEGVFSGRCGTELDHGVAAVGYGVTADGTKYWLVKNSWGPEWGEKGYIRMARDVAAKEGHCGIAMEASYPVKTSPNPKVHAVVDEDGSSHDEL</sequence>
<dbReference type="InterPro" id="IPR025661">
    <property type="entry name" value="Pept_asp_AS"/>
</dbReference>
<dbReference type="PRINTS" id="PR00705">
    <property type="entry name" value="PAPAIN"/>
</dbReference>
<dbReference type="SUPFAM" id="SSF54001">
    <property type="entry name" value="Cysteine proteinases"/>
    <property type="match status" value="1"/>
</dbReference>
<dbReference type="EnsemblPlants" id="Zm00001eb039650_T001">
    <property type="protein sequence ID" value="Zm00001eb039650_P001"/>
    <property type="gene ID" value="Zm00001eb039650"/>
</dbReference>
<reference evidence="11" key="1">
    <citation type="submission" date="2015-12" db="EMBL/GenBank/DDBJ databases">
        <title>Update maize B73 reference genome by single molecule sequencing technologies.</title>
        <authorList>
            <consortium name="Maize Genome Sequencing Project"/>
            <person name="Ware D."/>
        </authorList>
    </citation>
    <scope>NUCLEOTIDE SEQUENCE [LARGE SCALE GENOMIC DNA]</scope>
    <source>
        <strain evidence="11">cv. B73</strain>
    </source>
</reference>
<dbReference type="PANTHER" id="PTHR12411">
    <property type="entry name" value="CYSTEINE PROTEASE FAMILY C1-RELATED"/>
    <property type="match status" value="1"/>
</dbReference>
<accession>A0A804LVH5</accession>
<keyword evidence="5" id="KW-0788">Thiol protease</keyword>
<evidence type="ECO:0008006" key="13">
    <source>
        <dbReference type="Google" id="ProtNLM"/>
    </source>
</evidence>
<evidence type="ECO:0000256" key="1">
    <source>
        <dbReference type="ARBA" id="ARBA00008455"/>
    </source>
</evidence>
<dbReference type="PROSITE" id="PS00139">
    <property type="entry name" value="THIOL_PROTEASE_CYS"/>
    <property type="match status" value="1"/>
</dbReference>
<name>A0A804LVH5_MAIZE</name>
<dbReference type="InterPro" id="IPR000169">
    <property type="entry name" value="Pept_cys_AS"/>
</dbReference>
<protein>
    <recommendedName>
        <fullName evidence="13">Vignain</fullName>
    </recommendedName>
</protein>
<reference evidence="10" key="2">
    <citation type="submission" date="2019-07" db="EMBL/GenBank/DDBJ databases">
        <authorList>
            <person name="Seetharam A."/>
            <person name="Woodhouse M."/>
            <person name="Cannon E."/>
        </authorList>
    </citation>
    <scope>NUCLEOTIDE SEQUENCE [LARGE SCALE GENOMIC DNA]</scope>
    <source>
        <strain evidence="10">cv. B73</strain>
    </source>
</reference>
<dbReference type="Gramene" id="Zm00001eb039650_T001">
    <property type="protein sequence ID" value="Zm00001eb039650_P001"/>
    <property type="gene ID" value="Zm00001eb039650"/>
</dbReference>
<evidence type="ECO:0000256" key="7">
    <source>
        <dbReference type="SAM" id="SignalP"/>
    </source>
</evidence>
<dbReference type="SMART" id="SM00645">
    <property type="entry name" value="Pept_C1"/>
    <property type="match status" value="1"/>
</dbReference>
<evidence type="ECO:0000313" key="10">
    <source>
        <dbReference type="EnsemblPlants" id="Zm00001eb039650_P001"/>
    </source>
</evidence>
<feature type="domain" description="Cathepsin propeptide inhibitor" evidence="9">
    <location>
        <begin position="49"/>
        <end position="104"/>
    </location>
</feature>
<evidence type="ECO:0007829" key="12">
    <source>
        <dbReference type="PeptideAtlas" id="A0A804LVH5"/>
    </source>
</evidence>
<dbReference type="PROSITE" id="PS00639">
    <property type="entry name" value="THIOL_PROTEASE_HIS"/>
    <property type="match status" value="1"/>
</dbReference>
<evidence type="ECO:0000256" key="3">
    <source>
        <dbReference type="ARBA" id="ARBA00022729"/>
    </source>
</evidence>
<dbReference type="InterPro" id="IPR000668">
    <property type="entry name" value="Peptidase_C1A_C"/>
</dbReference>
<proteinExistence type="evidence at protein level"/>
<dbReference type="SMART" id="SM00848">
    <property type="entry name" value="Inhibitor_I29"/>
    <property type="match status" value="1"/>
</dbReference>
<dbReference type="InterPro" id="IPR039417">
    <property type="entry name" value="Peptidase_C1A_papain-like"/>
</dbReference>
<evidence type="ECO:0000256" key="2">
    <source>
        <dbReference type="ARBA" id="ARBA00022670"/>
    </source>
</evidence>
<evidence type="ECO:0000256" key="6">
    <source>
        <dbReference type="ARBA" id="ARBA00023157"/>
    </source>
</evidence>
<dbReference type="InterPro" id="IPR038765">
    <property type="entry name" value="Papain-like_cys_pep_sf"/>
</dbReference>
<evidence type="ECO:0000256" key="5">
    <source>
        <dbReference type="ARBA" id="ARBA00022807"/>
    </source>
</evidence>
<evidence type="ECO:0000256" key="4">
    <source>
        <dbReference type="ARBA" id="ARBA00022801"/>
    </source>
</evidence>
<dbReference type="GO" id="GO:0051603">
    <property type="term" value="P:proteolysis involved in protein catabolic process"/>
    <property type="evidence" value="ECO:0000318"/>
    <property type="project" value="GO_Central"/>
</dbReference>
<reference evidence="10" key="3">
    <citation type="submission" date="2021-05" db="UniProtKB">
        <authorList>
            <consortium name="EnsemblPlants"/>
        </authorList>
    </citation>
    <scope>IDENTIFICATION</scope>
    <source>
        <strain evidence="10">cv. B73</strain>
    </source>
</reference>
<dbReference type="Pfam" id="PF08246">
    <property type="entry name" value="Inhibitor_I29"/>
    <property type="match status" value="1"/>
</dbReference>
<dbReference type="InterPro" id="IPR025660">
    <property type="entry name" value="Pept_his_AS"/>
</dbReference>
<evidence type="ECO:0000259" key="9">
    <source>
        <dbReference type="SMART" id="SM00848"/>
    </source>
</evidence>
<dbReference type="Pfam" id="PF00112">
    <property type="entry name" value="Peptidase_C1"/>
    <property type="match status" value="1"/>
</dbReference>
<keyword evidence="3 7" id="KW-0732">Signal</keyword>
<evidence type="ECO:0000313" key="11">
    <source>
        <dbReference type="Proteomes" id="UP000007305"/>
    </source>
</evidence>